<feature type="region of interest" description="Disordered" evidence="2">
    <location>
        <begin position="510"/>
        <end position="610"/>
    </location>
</feature>
<keyword evidence="1" id="KW-0175">Coiled coil</keyword>
<feature type="compositionally biased region" description="Basic and acidic residues" evidence="2">
    <location>
        <begin position="317"/>
        <end position="326"/>
    </location>
</feature>
<feature type="compositionally biased region" description="Basic and acidic residues" evidence="2">
    <location>
        <begin position="441"/>
        <end position="454"/>
    </location>
</feature>
<evidence type="ECO:0000256" key="2">
    <source>
        <dbReference type="SAM" id="MobiDB-lite"/>
    </source>
</evidence>
<feature type="compositionally biased region" description="Basic and acidic residues" evidence="2">
    <location>
        <begin position="912"/>
        <end position="935"/>
    </location>
</feature>
<feature type="coiled-coil region" evidence="1">
    <location>
        <begin position="699"/>
        <end position="726"/>
    </location>
</feature>
<dbReference type="Proteomes" id="UP000019375">
    <property type="component" value="Unassembled WGS sequence"/>
</dbReference>
<feature type="compositionally biased region" description="Basic and acidic residues" evidence="2">
    <location>
        <begin position="343"/>
        <end position="354"/>
    </location>
</feature>
<feature type="compositionally biased region" description="Basic residues" evidence="2">
    <location>
        <begin position="180"/>
        <end position="193"/>
    </location>
</feature>
<dbReference type="OrthoDB" id="4068250at2759"/>
<feature type="compositionally biased region" description="Basic and acidic residues" evidence="2">
    <location>
        <begin position="515"/>
        <end position="528"/>
    </location>
</feature>
<dbReference type="EMBL" id="HG316456">
    <property type="protein sequence ID" value="CDF88770.1"/>
    <property type="molecule type" value="Genomic_DNA"/>
</dbReference>
<feature type="region of interest" description="Disordered" evidence="2">
    <location>
        <begin position="625"/>
        <end position="648"/>
    </location>
</feature>
<feature type="compositionally biased region" description="Gly residues" evidence="2">
    <location>
        <begin position="976"/>
        <end position="995"/>
    </location>
</feature>
<name>A0A8J2T7R8_ZYGB2</name>
<dbReference type="AlphaFoldDB" id="A0A8J2T7R8"/>
<feature type="compositionally biased region" description="Polar residues" evidence="2">
    <location>
        <begin position="625"/>
        <end position="641"/>
    </location>
</feature>
<feature type="compositionally biased region" description="Low complexity" evidence="2">
    <location>
        <begin position="1005"/>
        <end position="1023"/>
    </location>
</feature>
<proteinExistence type="predicted"/>
<feature type="compositionally biased region" description="Basic and acidic residues" evidence="2">
    <location>
        <begin position="554"/>
        <end position="563"/>
    </location>
</feature>
<gene>
    <name evidence="3" type="ORF">BN860_01552g</name>
</gene>
<feature type="coiled-coil region" evidence="1">
    <location>
        <begin position="771"/>
        <end position="854"/>
    </location>
</feature>
<feature type="compositionally biased region" description="Basic and acidic residues" evidence="2">
    <location>
        <begin position="377"/>
        <end position="399"/>
    </location>
</feature>
<feature type="compositionally biased region" description="Basic and acidic residues" evidence="2">
    <location>
        <begin position="947"/>
        <end position="974"/>
    </location>
</feature>
<feature type="compositionally biased region" description="Acidic residues" evidence="2">
    <location>
        <begin position="567"/>
        <end position="589"/>
    </location>
</feature>
<feature type="compositionally biased region" description="Polar residues" evidence="2">
    <location>
        <begin position="402"/>
        <end position="440"/>
    </location>
</feature>
<evidence type="ECO:0000256" key="1">
    <source>
        <dbReference type="SAM" id="Coils"/>
    </source>
</evidence>
<evidence type="ECO:0000313" key="3">
    <source>
        <dbReference type="EMBL" id="CDF88770.1"/>
    </source>
</evidence>
<protein>
    <submittedName>
        <fullName evidence="3">ZYBA0S03-01552g1_1</fullName>
    </submittedName>
</protein>
<keyword evidence="4" id="KW-1185">Reference proteome</keyword>
<feature type="region of interest" description="Disordered" evidence="2">
    <location>
        <begin position="271"/>
        <end position="498"/>
    </location>
</feature>
<sequence length="1084" mass="121387">MFRRRPDPFAALSLDSQYQEPEERGSFLNAVVRSEGGFLEAADNAEREANRSARAYRRQPAGEYISPFRGEEHHEVAQINKMKRYPTVSANSAFAHVHPRELGFRTFGHETKRAKDIPFPMYLRENEARQDELLRQVQVREARLAHVKNSQILYDYTAEGKRKRAKAKAREKEKEEEKKKNKSKGKGKSKAKSISKAEDKTDVRSNSSERPGNRAHEPTPDATPEPKTPAEDAGDDLETIEGDLGSDYTFETVPEGASYDYVIEYEAVAPGATHGPKTAKPVRPVRRADKAAKLVKSPSKVKAKAKESVAMGGEPVVTKKESRRIEPQSAAGSKAKGPKKPVSSKEWKEVKSHIEPVVVESGPHGAGKHVEPVLVTKETRHVEKSFEPKDENQRDKPEDEVTSVQPKDTESSGVTSVQPEDEVTSVQPKDTETGEVTSIQPKDEEQGVEPKDEEANSLEGSQDADAEKVQQLLGKPTTSTKKRAKNSGEKALEAAPDVGALGTGLAAADAAINAEESRQEDNLERETSTEAADEIASDAGSDQVQDESELATGVHEEEGREGTSEIVDQEEEEWHDNDEEEEEELDLDEHDMQSEVSSITSEPVDHRTVPRVLTFPEFEPKQSKFSFKKNTVTQRPTNPLASPNDPELMVKTDREGFLSKAVYDKVKYDNRRHEKWLVEFTQAEKEKCEQKQVEYDERLAYLRKKVDKLQARMQKIREAADRKLEITHNELTTKLFQETHEFIQKKNKIFLETKAIQEQKERETAEVKVKQGDVQKEIDALNSERDDVQREYVSWSNRLAEMSAHLDAKISKLVTIRRQYRSTQAEIDLLNEKKAAMEEEMEEHKKTHAENTKAIESYTNKEYLPRVHEIDDKISGLLSELSIIKQESANEKVKLGNITKELEKERIAHEEKLKLEAEERQRKEEDLLGKQREEAEAQAAKIKKKHEKELRKMKKSYEKQLKELREQQSKRDDDGAAGGAASGDASGGDASGGDASGAAKDEGITTTVTKTVSKSSTKVVNNKNADDHKTTTTGLDSAANGKSALANGGTSGADEKVNHKYHSGRPSMDSSLFEYVTEEEILPA</sequence>
<feature type="compositionally biased region" description="Basic and acidic residues" evidence="2">
    <location>
        <begin position="168"/>
        <end position="179"/>
    </location>
</feature>
<reference evidence="4" key="1">
    <citation type="journal article" date="2013" name="Genome Announc.">
        <title>Genome sequence of the food spoilage yeast Zygosaccharomyces bailii CLIB 213(T).</title>
        <authorList>
            <person name="Galeote V."/>
            <person name="Bigey F."/>
            <person name="Devillers H."/>
            <person name="Neuveglise C."/>
            <person name="Dequin S."/>
        </authorList>
    </citation>
    <scope>NUCLEOTIDE SEQUENCE [LARGE SCALE GENOMIC DNA]</scope>
    <source>
        <strain evidence="4">CLIB 213 / ATCC 58445 / CBS 680 / CCRC 21525 / NBRC 1098 / NCYC 1416 / NRRL Y-2227</strain>
    </source>
</reference>
<feature type="compositionally biased region" description="Acidic residues" evidence="2">
    <location>
        <begin position="232"/>
        <end position="241"/>
    </location>
</feature>
<feature type="region of interest" description="Disordered" evidence="2">
    <location>
        <begin position="912"/>
        <end position="1068"/>
    </location>
</feature>
<evidence type="ECO:0000313" key="4">
    <source>
        <dbReference type="Proteomes" id="UP000019375"/>
    </source>
</evidence>
<feature type="region of interest" description="Disordered" evidence="2">
    <location>
        <begin position="159"/>
        <end position="251"/>
    </location>
</feature>
<accession>A0A8J2T7R8</accession>
<organism evidence="3 4">
    <name type="scientific">Zygosaccharomyces bailii (strain CLIB 213 / ATCC 58445 / CBS 680 / BCRC 21525 / NBRC 1098 / NCYC 1416 / NRRL Y-2227)</name>
    <dbReference type="NCBI Taxonomy" id="1333698"/>
    <lineage>
        <taxon>Eukaryota</taxon>
        <taxon>Fungi</taxon>
        <taxon>Dikarya</taxon>
        <taxon>Ascomycota</taxon>
        <taxon>Saccharomycotina</taxon>
        <taxon>Saccharomycetes</taxon>
        <taxon>Saccharomycetales</taxon>
        <taxon>Saccharomycetaceae</taxon>
        <taxon>Zygosaccharomyces</taxon>
    </lineage>
</organism>